<keyword evidence="4" id="KW-1185">Reference proteome</keyword>
<feature type="transmembrane region" description="Helical" evidence="2">
    <location>
        <begin position="456"/>
        <end position="477"/>
    </location>
</feature>
<keyword evidence="2" id="KW-1133">Transmembrane helix</keyword>
<dbReference type="EMBL" id="RRYP01003912">
    <property type="protein sequence ID" value="TNV83353.1"/>
    <property type="molecule type" value="Genomic_DNA"/>
</dbReference>
<dbReference type="Proteomes" id="UP000785679">
    <property type="component" value="Unassembled WGS sequence"/>
</dbReference>
<dbReference type="AlphaFoldDB" id="A0A8J8NY31"/>
<feature type="transmembrane region" description="Helical" evidence="2">
    <location>
        <begin position="116"/>
        <end position="136"/>
    </location>
</feature>
<feature type="transmembrane region" description="Helical" evidence="2">
    <location>
        <begin position="382"/>
        <end position="403"/>
    </location>
</feature>
<feature type="transmembrane region" description="Helical" evidence="2">
    <location>
        <begin position="626"/>
        <end position="648"/>
    </location>
</feature>
<dbReference type="PANTHER" id="PTHR11161:SF0">
    <property type="entry name" value="O-ACYLTRANSFERASE LIKE PROTEIN"/>
    <property type="match status" value="1"/>
</dbReference>
<proteinExistence type="predicted"/>
<feature type="compositionally biased region" description="Basic and acidic residues" evidence="1">
    <location>
        <begin position="738"/>
        <end position="758"/>
    </location>
</feature>
<feature type="transmembrane region" description="Helical" evidence="2">
    <location>
        <begin position="206"/>
        <end position="223"/>
    </location>
</feature>
<dbReference type="PANTHER" id="PTHR11161">
    <property type="entry name" value="O-ACYLTRANSFERASE"/>
    <property type="match status" value="1"/>
</dbReference>
<comment type="caution">
    <text evidence="3">The sequence shown here is derived from an EMBL/GenBank/DDBJ whole genome shotgun (WGS) entry which is preliminary data.</text>
</comment>
<feature type="region of interest" description="Disordered" evidence="1">
    <location>
        <begin position="716"/>
        <end position="785"/>
    </location>
</feature>
<reference evidence="3" key="1">
    <citation type="submission" date="2019-06" db="EMBL/GenBank/DDBJ databases">
        <authorList>
            <person name="Zheng W."/>
        </authorList>
    </citation>
    <scope>NUCLEOTIDE SEQUENCE</scope>
    <source>
        <strain evidence="3">QDHG01</strain>
    </source>
</reference>
<feature type="transmembrane region" description="Helical" evidence="2">
    <location>
        <begin position="243"/>
        <end position="269"/>
    </location>
</feature>
<feature type="transmembrane region" description="Helical" evidence="2">
    <location>
        <begin position="592"/>
        <end position="614"/>
    </location>
</feature>
<evidence type="ECO:0000313" key="4">
    <source>
        <dbReference type="Proteomes" id="UP000785679"/>
    </source>
</evidence>
<organism evidence="3 4">
    <name type="scientific">Halteria grandinella</name>
    <dbReference type="NCBI Taxonomy" id="5974"/>
    <lineage>
        <taxon>Eukaryota</taxon>
        <taxon>Sar</taxon>
        <taxon>Alveolata</taxon>
        <taxon>Ciliophora</taxon>
        <taxon>Intramacronucleata</taxon>
        <taxon>Spirotrichea</taxon>
        <taxon>Stichotrichia</taxon>
        <taxon>Sporadotrichida</taxon>
        <taxon>Halteriidae</taxon>
        <taxon>Halteria</taxon>
    </lineage>
</organism>
<protein>
    <recommendedName>
        <fullName evidence="5">Acyltransferase 3 domain-containing protein</fullName>
    </recommendedName>
</protein>
<accession>A0A8J8NY31</accession>
<evidence type="ECO:0008006" key="5">
    <source>
        <dbReference type="Google" id="ProtNLM"/>
    </source>
</evidence>
<feature type="compositionally biased region" description="Polar residues" evidence="1">
    <location>
        <begin position="761"/>
        <end position="775"/>
    </location>
</feature>
<evidence type="ECO:0000256" key="1">
    <source>
        <dbReference type="SAM" id="MobiDB-lite"/>
    </source>
</evidence>
<feature type="transmembrane region" description="Helical" evidence="2">
    <location>
        <begin position="508"/>
        <end position="526"/>
    </location>
</feature>
<gene>
    <name evidence="3" type="ORF">FGO68_gene9072</name>
</gene>
<evidence type="ECO:0000256" key="2">
    <source>
        <dbReference type="SAM" id="Phobius"/>
    </source>
</evidence>
<keyword evidence="2" id="KW-0472">Membrane</keyword>
<feature type="transmembrane region" description="Helical" evidence="2">
    <location>
        <begin position="319"/>
        <end position="340"/>
    </location>
</feature>
<name>A0A8J8NY31_HALGN</name>
<evidence type="ECO:0000313" key="3">
    <source>
        <dbReference type="EMBL" id="TNV83353.1"/>
    </source>
</evidence>
<keyword evidence="2" id="KW-0812">Transmembrane</keyword>
<dbReference type="InterPro" id="IPR052728">
    <property type="entry name" value="O2_lipid_transport_reg"/>
</dbReference>
<dbReference type="OrthoDB" id="293524at2759"/>
<feature type="transmembrane region" description="Helical" evidence="2">
    <location>
        <begin position="415"/>
        <end position="436"/>
    </location>
</feature>
<feature type="transmembrane region" description="Helical" evidence="2">
    <location>
        <begin position="557"/>
        <end position="580"/>
    </location>
</feature>
<sequence length="785" mass="91935">MTDDARNEDQFRMYLTSGKQPNDLGFYDYCIEAPNLKYALIIVRSSTTQDEQFTREVKFGLCVPNECKSTEDLKFLDSFYKNQLIYMGLMSQPMDPIYSFPRDDLEVLWQNVGPSFYLTCLIFVGLVVVSLIGYGVGKSSIGDRERISNLVEAIDEDNPSRVSTESRKKRWALFLYSFSVSRNFREIFTKPYKTIRDRKFDVFDGLRVQMISWIILGHVYLIAREYGQTTKLLKKLSMVGVFPYIVMSADFAISFLYFMSGFIGMFALIKKFQQSNENAASVRKDHNSVSTEGTDSSTQMIKIPKLSKKALCRQIFSRWLRLAFPTYFVIAIAMGILPFMTSGPMFMHFNINNVQNELRRNWWAYFLFINNIYPPQEEQGLYWLYFVSNELQFYIFVLVPSVYMYQRRYRRKLVIIFLICLILESILYLSLMTYLNGFSPMLTVDADNMFDELFRYPMGPVGYYAVGILFAIFYFEYQQSVSNRELKKRTAYRIIKYIGQSRRRYRKFQMVGLAIVVFLVFIRYTAFGNQTQRLDLSPQAVDFGSWPIWLNALFNGLSHYCFILALTLIFLPVFIGRLTVLRDLYGASIFRPFARTTLTLATFHGLLLQVIFFSDSQPLFFEHKDLFFRFCEVELLGLLGCLLVSMVLEWPFRVMGRLVFSAPQRRMLRLKGELAKELNTTDADEDIFGDEIEEEEIEQEEIDLVKNRQKEEEVVPKQKFRTSLNQDDDDDLSTSKFSDYEREENNKDKRLSEIHEETLESEGTQRFSQGTTDNDTGLKHKYKQL</sequence>